<reference evidence="1" key="1">
    <citation type="submission" date="2021-02" db="EMBL/GenBank/DDBJ databases">
        <title>Comparative genomics of Ferrovum myxofaciens strains, predominant extremophile bacteria forming large biofilm stalactites in acid mine ecosystems.</title>
        <authorList>
            <person name="Burkartova K."/>
            <person name="Ridl J."/>
            <person name="Pajer P."/>
            <person name="Falteisek L."/>
        </authorList>
    </citation>
    <scope>NUCLEOTIDE SEQUENCE</scope>
    <source>
        <strain evidence="1">MI1III</strain>
    </source>
</reference>
<dbReference type="RefSeq" id="WP_273145069.1">
    <property type="nucleotide sequence ID" value="NZ_CP053675.1"/>
</dbReference>
<dbReference type="EMBL" id="CP071137">
    <property type="protein sequence ID" value="QWY77718.1"/>
    <property type="molecule type" value="Genomic_DNA"/>
</dbReference>
<gene>
    <name evidence="1" type="ORF">JZL65_01115</name>
</gene>
<protein>
    <submittedName>
        <fullName evidence="1">Uncharacterized protein</fullName>
    </submittedName>
</protein>
<dbReference type="AlphaFoldDB" id="A0A9E6MYC5"/>
<organism evidence="1 2">
    <name type="scientific">Ferrovum myxofaciens</name>
    <dbReference type="NCBI Taxonomy" id="416213"/>
    <lineage>
        <taxon>Bacteria</taxon>
        <taxon>Pseudomonadati</taxon>
        <taxon>Pseudomonadota</taxon>
        <taxon>Betaproteobacteria</taxon>
        <taxon>Ferrovales</taxon>
        <taxon>Ferrovaceae</taxon>
        <taxon>Ferrovum</taxon>
    </lineage>
</organism>
<evidence type="ECO:0000313" key="1">
    <source>
        <dbReference type="EMBL" id="QWY77718.1"/>
    </source>
</evidence>
<name>A0A9E6MYC5_9PROT</name>
<dbReference type="Proteomes" id="UP000683551">
    <property type="component" value="Chromosome"/>
</dbReference>
<sequence length="98" mass="11051">MNKVNAQAKPQNLSSKMTGELPIDCVTGGEYLPENMAEMPLSEFVATTRRAMLDQPDFHQEIAYAALYIALIASWPISDITDLFLQLGYQRDELMRVL</sequence>
<evidence type="ECO:0000313" key="2">
    <source>
        <dbReference type="Proteomes" id="UP000683551"/>
    </source>
</evidence>
<proteinExistence type="predicted"/>
<accession>A0A9E6MYC5</accession>